<accession>A0A1G7AFU9</accession>
<dbReference type="Gene3D" id="3.40.50.720">
    <property type="entry name" value="NAD(P)-binding Rossmann-like Domain"/>
    <property type="match status" value="1"/>
</dbReference>
<sequence length="90" mass="9444">MDQRAGHSGQRRRDLTAPVLITGAPSGFGALIARELANDGHHVFASVRDSTAYDGAPAAGGADLAADGQHIETLELDVPAMTRSPRPRRT</sequence>
<gene>
    <name evidence="1" type="ORF">SAMN04488105_101129</name>
</gene>
<keyword evidence="2" id="KW-1185">Reference proteome</keyword>
<proteinExistence type="predicted"/>
<reference evidence="2" key="1">
    <citation type="submission" date="2016-10" db="EMBL/GenBank/DDBJ databases">
        <authorList>
            <person name="Varghese N."/>
            <person name="Submissions S."/>
        </authorList>
    </citation>
    <scope>NUCLEOTIDE SEQUENCE [LARGE SCALE GENOMIC DNA]</scope>
    <source>
        <strain evidence="2">DSM 10146</strain>
    </source>
</reference>
<name>A0A1G7AFU9_9RHOB</name>
<dbReference type="RefSeq" id="WP_131821972.1">
    <property type="nucleotide sequence ID" value="NZ_FNAV01000001.1"/>
</dbReference>
<dbReference type="Proteomes" id="UP000198994">
    <property type="component" value="Unassembled WGS sequence"/>
</dbReference>
<dbReference type="STRING" id="282683.SAMN04488105_101129"/>
<dbReference type="EMBL" id="FNAV01000001">
    <property type="protein sequence ID" value="SDE13808.1"/>
    <property type="molecule type" value="Genomic_DNA"/>
</dbReference>
<dbReference type="SUPFAM" id="SSF51735">
    <property type="entry name" value="NAD(P)-binding Rossmann-fold domains"/>
    <property type="match status" value="1"/>
</dbReference>
<protein>
    <recommendedName>
        <fullName evidence="3">Short chain dehydrogenase</fullName>
    </recommendedName>
</protein>
<organism evidence="1 2">
    <name type="scientific">Salipiger thiooxidans</name>
    <dbReference type="NCBI Taxonomy" id="282683"/>
    <lineage>
        <taxon>Bacteria</taxon>
        <taxon>Pseudomonadati</taxon>
        <taxon>Pseudomonadota</taxon>
        <taxon>Alphaproteobacteria</taxon>
        <taxon>Rhodobacterales</taxon>
        <taxon>Roseobacteraceae</taxon>
        <taxon>Salipiger</taxon>
    </lineage>
</organism>
<evidence type="ECO:0000313" key="2">
    <source>
        <dbReference type="Proteomes" id="UP000198994"/>
    </source>
</evidence>
<evidence type="ECO:0000313" key="1">
    <source>
        <dbReference type="EMBL" id="SDE13808.1"/>
    </source>
</evidence>
<evidence type="ECO:0008006" key="3">
    <source>
        <dbReference type="Google" id="ProtNLM"/>
    </source>
</evidence>
<dbReference type="AlphaFoldDB" id="A0A1G7AFU9"/>
<dbReference type="InterPro" id="IPR036291">
    <property type="entry name" value="NAD(P)-bd_dom_sf"/>
</dbReference>
<dbReference type="OrthoDB" id="7840040at2"/>